<sequence>MIPKTPSPIVEAVATTIKTAANVSGFEIPDLYFGRQPIKINVAKVKPSTIPSSTTIRTISTNVVVTISNTQQQNVKKQTKR</sequence>
<accession>A0AA36AIW7</accession>
<name>A0AA36AIW7_OCTVU</name>
<evidence type="ECO:0000313" key="1">
    <source>
        <dbReference type="EMBL" id="CAI9715412.1"/>
    </source>
</evidence>
<dbReference type="EMBL" id="OX597814">
    <property type="protein sequence ID" value="CAI9715412.1"/>
    <property type="molecule type" value="Genomic_DNA"/>
</dbReference>
<keyword evidence="2" id="KW-1185">Reference proteome</keyword>
<evidence type="ECO:0000313" key="2">
    <source>
        <dbReference type="Proteomes" id="UP001162480"/>
    </source>
</evidence>
<protein>
    <submittedName>
        <fullName evidence="1">Uncharacterized protein</fullName>
    </submittedName>
</protein>
<dbReference type="AlphaFoldDB" id="A0AA36AIW7"/>
<gene>
    <name evidence="1" type="ORF">OCTVUL_1B031376</name>
</gene>
<organism evidence="1 2">
    <name type="scientific">Octopus vulgaris</name>
    <name type="common">Common octopus</name>
    <dbReference type="NCBI Taxonomy" id="6645"/>
    <lineage>
        <taxon>Eukaryota</taxon>
        <taxon>Metazoa</taxon>
        <taxon>Spiralia</taxon>
        <taxon>Lophotrochozoa</taxon>
        <taxon>Mollusca</taxon>
        <taxon>Cephalopoda</taxon>
        <taxon>Coleoidea</taxon>
        <taxon>Octopodiformes</taxon>
        <taxon>Octopoda</taxon>
        <taxon>Incirrata</taxon>
        <taxon>Octopodidae</taxon>
        <taxon>Octopus</taxon>
    </lineage>
</organism>
<dbReference type="Proteomes" id="UP001162480">
    <property type="component" value="Chromosome 1"/>
</dbReference>
<proteinExistence type="predicted"/>
<reference evidence="1" key="1">
    <citation type="submission" date="2023-08" db="EMBL/GenBank/DDBJ databases">
        <authorList>
            <person name="Alioto T."/>
            <person name="Alioto T."/>
            <person name="Gomez Garrido J."/>
        </authorList>
    </citation>
    <scope>NUCLEOTIDE SEQUENCE</scope>
</reference>